<evidence type="ECO:0000256" key="2">
    <source>
        <dbReference type="SAM" id="MobiDB-lite"/>
    </source>
</evidence>
<dbReference type="Gene3D" id="4.10.240.10">
    <property type="entry name" value="Zn(2)-C6 fungal-type DNA-binding domain"/>
    <property type="match status" value="1"/>
</dbReference>
<dbReference type="CDD" id="cd00067">
    <property type="entry name" value="GAL4"/>
    <property type="match status" value="1"/>
</dbReference>
<accession>A0AAV9G3Y3</accession>
<evidence type="ECO:0000256" key="1">
    <source>
        <dbReference type="ARBA" id="ARBA00023242"/>
    </source>
</evidence>
<dbReference type="Proteomes" id="UP001321760">
    <property type="component" value="Unassembled WGS sequence"/>
</dbReference>
<keyword evidence="1" id="KW-0539">Nucleus</keyword>
<evidence type="ECO:0000313" key="4">
    <source>
        <dbReference type="EMBL" id="KAK4442697.1"/>
    </source>
</evidence>
<protein>
    <recommendedName>
        <fullName evidence="3">Zn(2)-C6 fungal-type domain-containing protein</fullName>
    </recommendedName>
</protein>
<dbReference type="Pfam" id="PF00172">
    <property type="entry name" value="Zn_clus"/>
    <property type="match status" value="1"/>
</dbReference>
<sequence>MDHTSSLEKSGPKTRRTHRKSRFGCTKCKERRIKCDELTPRCSRCNKMNLICEYPKGRPGLLGPVDFGVEPIDPLLLHLDLPRFDWASSGSPESSSHSPAAAGSPSSSASSVPSPSLFGLPRSDHGFEPSLLLRSPLRSPIAQTLAPAEFELLKHYLDHTSRDPSVDEDDKYVLQVGIPSLACQSKPLMKSVLALAAVCRCCDIIKQSAVTYEDRSHVMELLSLAHGYHQESLREIQPALHESGHLDHVLANAAMMGMYGSASHRARIWLAKTATFADLPLAQFTPKHSQWFGLFRTARLAYAGLVDATTNPDATAQTTPSRSPASSGPYEYKVSTRIEPTPAVSHPLSPILAATIGSALTKLRQKAAVVAIAHAGESTPELQSCFTALTILGTVITDTFSTDTRPITPGHTQLAVEVSPDASAGRLSELSPWLRKYAASITSAIPSKVPRRVIHAFIHKVPTTYLTLIEEIAEVLQGTQSAEDQLELPWDPSATLLTPSIAHQLAVDIFAHWLVLVLLLDDVWWIGGIGSWELGRIVATRKDVRWNGCLWNRDEDWWPESMFEVRRQFDKHRGEAGGVGI</sequence>
<evidence type="ECO:0000313" key="5">
    <source>
        <dbReference type="Proteomes" id="UP001321760"/>
    </source>
</evidence>
<feature type="domain" description="Zn(2)-C6 fungal-type" evidence="3">
    <location>
        <begin position="24"/>
        <end position="54"/>
    </location>
</feature>
<dbReference type="SUPFAM" id="SSF57701">
    <property type="entry name" value="Zn2/Cys6 DNA-binding domain"/>
    <property type="match status" value="1"/>
</dbReference>
<feature type="region of interest" description="Disordered" evidence="2">
    <location>
        <begin position="1"/>
        <end position="21"/>
    </location>
</feature>
<proteinExistence type="predicted"/>
<dbReference type="PANTHER" id="PTHR47657:SF14">
    <property type="entry name" value="ZN(2)-C6 FUNGAL-TYPE DOMAIN-CONTAINING PROTEIN"/>
    <property type="match status" value="1"/>
</dbReference>
<feature type="region of interest" description="Disordered" evidence="2">
    <location>
        <begin position="311"/>
        <end position="331"/>
    </location>
</feature>
<comment type="caution">
    <text evidence="4">The sequence shown here is derived from an EMBL/GenBank/DDBJ whole genome shotgun (WGS) entry which is preliminary data.</text>
</comment>
<dbReference type="InterPro" id="IPR052400">
    <property type="entry name" value="Zn2-C6_fungal_TF"/>
</dbReference>
<name>A0AAV9G3Y3_9PEZI</name>
<feature type="compositionally biased region" description="Polar residues" evidence="2">
    <location>
        <begin position="311"/>
        <end position="326"/>
    </location>
</feature>
<feature type="compositionally biased region" description="Basic residues" evidence="2">
    <location>
        <begin position="12"/>
        <end position="21"/>
    </location>
</feature>
<evidence type="ECO:0000259" key="3">
    <source>
        <dbReference type="PROSITE" id="PS50048"/>
    </source>
</evidence>
<gene>
    <name evidence="4" type="ORF">QBC34DRAFT_224537</name>
</gene>
<keyword evidence="5" id="KW-1185">Reference proteome</keyword>
<dbReference type="PROSITE" id="PS00463">
    <property type="entry name" value="ZN2_CY6_FUNGAL_1"/>
    <property type="match status" value="1"/>
</dbReference>
<dbReference type="AlphaFoldDB" id="A0AAV9G3Y3"/>
<dbReference type="GO" id="GO:0000981">
    <property type="term" value="F:DNA-binding transcription factor activity, RNA polymerase II-specific"/>
    <property type="evidence" value="ECO:0007669"/>
    <property type="project" value="InterPro"/>
</dbReference>
<dbReference type="SMART" id="SM00066">
    <property type="entry name" value="GAL4"/>
    <property type="match status" value="1"/>
</dbReference>
<reference evidence="4" key="2">
    <citation type="submission" date="2023-05" db="EMBL/GenBank/DDBJ databases">
        <authorList>
            <consortium name="Lawrence Berkeley National Laboratory"/>
            <person name="Steindorff A."/>
            <person name="Hensen N."/>
            <person name="Bonometti L."/>
            <person name="Westerberg I."/>
            <person name="Brannstrom I.O."/>
            <person name="Guillou S."/>
            <person name="Cros-Aarteil S."/>
            <person name="Calhoun S."/>
            <person name="Haridas S."/>
            <person name="Kuo A."/>
            <person name="Mondo S."/>
            <person name="Pangilinan J."/>
            <person name="Riley R."/>
            <person name="Labutti K."/>
            <person name="Andreopoulos B."/>
            <person name="Lipzen A."/>
            <person name="Chen C."/>
            <person name="Yanf M."/>
            <person name="Daum C."/>
            <person name="Ng V."/>
            <person name="Clum A."/>
            <person name="Ohm R."/>
            <person name="Martin F."/>
            <person name="Silar P."/>
            <person name="Natvig D."/>
            <person name="Lalanne C."/>
            <person name="Gautier V."/>
            <person name="Ament-Velasquez S.L."/>
            <person name="Kruys A."/>
            <person name="Hutchinson M.I."/>
            <person name="Powell A.J."/>
            <person name="Barry K."/>
            <person name="Miller A.N."/>
            <person name="Grigoriev I.V."/>
            <person name="Debuchy R."/>
            <person name="Gladieux P."/>
            <person name="Thoren M.H."/>
            <person name="Johannesson H."/>
        </authorList>
    </citation>
    <scope>NUCLEOTIDE SEQUENCE</scope>
    <source>
        <strain evidence="4">PSN243</strain>
    </source>
</reference>
<dbReference type="PROSITE" id="PS50048">
    <property type="entry name" value="ZN2_CY6_FUNGAL_2"/>
    <property type="match status" value="1"/>
</dbReference>
<dbReference type="EMBL" id="MU866009">
    <property type="protein sequence ID" value="KAK4442697.1"/>
    <property type="molecule type" value="Genomic_DNA"/>
</dbReference>
<feature type="region of interest" description="Disordered" evidence="2">
    <location>
        <begin position="88"/>
        <end position="115"/>
    </location>
</feature>
<dbReference type="InterPro" id="IPR001138">
    <property type="entry name" value="Zn2Cys6_DnaBD"/>
</dbReference>
<dbReference type="GO" id="GO:0008270">
    <property type="term" value="F:zinc ion binding"/>
    <property type="evidence" value="ECO:0007669"/>
    <property type="project" value="InterPro"/>
</dbReference>
<dbReference type="PANTHER" id="PTHR47657">
    <property type="entry name" value="STEROL REGULATORY ELEMENT-BINDING PROTEIN ECM22"/>
    <property type="match status" value="1"/>
</dbReference>
<dbReference type="InterPro" id="IPR036864">
    <property type="entry name" value="Zn2-C6_fun-type_DNA-bd_sf"/>
</dbReference>
<reference evidence="4" key="1">
    <citation type="journal article" date="2023" name="Mol. Phylogenet. Evol.">
        <title>Genome-scale phylogeny and comparative genomics of the fungal order Sordariales.</title>
        <authorList>
            <person name="Hensen N."/>
            <person name="Bonometti L."/>
            <person name="Westerberg I."/>
            <person name="Brannstrom I.O."/>
            <person name="Guillou S."/>
            <person name="Cros-Aarteil S."/>
            <person name="Calhoun S."/>
            <person name="Haridas S."/>
            <person name="Kuo A."/>
            <person name="Mondo S."/>
            <person name="Pangilinan J."/>
            <person name="Riley R."/>
            <person name="LaButti K."/>
            <person name="Andreopoulos B."/>
            <person name="Lipzen A."/>
            <person name="Chen C."/>
            <person name="Yan M."/>
            <person name="Daum C."/>
            <person name="Ng V."/>
            <person name="Clum A."/>
            <person name="Steindorff A."/>
            <person name="Ohm R.A."/>
            <person name="Martin F."/>
            <person name="Silar P."/>
            <person name="Natvig D.O."/>
            <person name="Lalanne C."/>
            <person name="Gautier V."/>
            <person name="Ament-Velasquez S.L."/>
            <person name="Kruys A."/>
            <person name="Hutchinson M.I."/>
            <person name="Powell A.J."/>
            <person name="Barry K."/>
            <person name="Miller A.N."/>
            <person name="Grigoriev I.V."/>
            <person name="Debuchy R."/>
            <person name="Gladieux P."/>
            <person name="Hiltunen Thoren M."/>
            <person name="Johannesson H."/>
        </authorList>
    </citation>
    <scope>NUCLEOTIDE SEQUENCE</scope>
    <source>
        <strain evidence="4">PSN243</strain>
    </source>
</reference>
<organism evidence="4 5">
    <name type="scientific">Podospora aff. communis PSN243</name>
    <dbReference type="NCBI Taxonomy" id="3040156"/>
    <lineage>
        <taxon>Eukaryota</taxon>
        <taxon>Fungi</taxon>
        <taxon>Dikarya</taxon>
        <taxon>Ascomycota</taxon>
        <taxon>Pezizomycotina</taxon>
        <taxon>Sordariomycetes</taxon>
        <taxon>Sordariomycetidae</taxon>
        <taxon>Sordariales</taxon>
        <taxon>Podosporaceae</taxon>
        <taxon>Podospora</taxon>
    </lineage>
</organism>